<reference evidence="8" key="2">
    <citation type="submission" date="2014-08" db="EMBL/GenBank/DDBJ databases">
        <title>Complete genome of Weissella ceti strain WS74 isolated from diseased rainbow trout in Brazil.</title>
        <authorList>
            <person name="Figueiredo H.C.P."/>
            <person name="Leal C.A.G."/>
            <person name="Pereira F.L."/>
            <person name="Soares S.C."/>
            <person name="Dorella F.A."/>
            <person name="Carvalho A.F."/>
            <person name="Azevedo V.A.C."/>
        </authorList>
    </citation>
    <scope>NUCLEOTIDE SEQUENCE [LARGE SCALE GENOMIC DNA]</scope>
    <source>
        <strain evidence="8">WS74</strain>
    </source>
</reference>
<proteinExistence type="inferred from homology"/>
<evidence type="ECO:0000256" key="3">
    <source>
        <dbReference type="ARBA" id="ARBA00038412"/>
    </source>
</evidence>
<dbReference type="Pfam" id="PF01844">
    <property type="entry name" value="HNH"/>
    <property type="match status" value="1"/>
</dbReference>
<evidence type="ECO:0000256" key="4">
    <source>
        <dbReference type="ARBA" id="ARBA00040194"/>
    </source>
</evidence>
<evidence type="ECO:0000256" key="1">
    <source>
        <dbReference type="ARBA" id="ARBA00022722"/>
    </source>
</evidence>
<dbReference type="GO" id="GO:0016787">
    <property type="term" value="F:hydrolase activity"/>
    <property type="evidence" value="ECO:0007669"/>
    <property type="project" value="UniProtKB-KW"/>
</dbReference>
<dbReference type="Proteomes" id="UP000029079">
    <property type="component" value="Chromosome"/>
</dbReference>
<dbReference type="PANTHER" id="PTHR41286">
    <property type="entry name" value="HNH NUCLEASE YAJD-RELATED"/>
    <property type="match status" value="1"/>
</dbReference>
<dbReference type="GO" id="GO:0003676">
    <property type="term" value="F:nucleic acid binding"/>
    <property type="evidence" value="ECO:0007669"/>
    <property type="project" value="InterPro"/>
</dbReference>
<evidence type="ECO:0000259" key="6">
    <source>
        <dbReference type="SMART" id="SM00507"/>
    </source>
</evidence>
<name>A0A075U614_9LACO</name>
<sequence>MPRRDDIDRLYHTKSWERIRRMALERDKGLCQVCLSRSVYKQGDTVHHKQHARDDVSLFYELDNLETICREHHNKAHPEKMGSKKKVERDDVVKF</sequence>
<dbReference type="InterPro" id="IPR002711">
    <property type="entry name" value="HNH"/>
</dbReference>
<dbReference type="KEGG" id="wce:WS08_0623"/>
<keyword evidence="8" id="KW-1185">Reference proteome</keyword>
<dbReference type="KEGG" id="wct:WS74_0624"/>
<keyword evidence="1" id="KW-0540">Nuclease</keyword>
<evidence type="ECO:0000313" key="8">
    <source>
        <dbReference type="Proteomes" id="UP000029079"/>
    </source>
</evidence>
<dbReference type="AlphaFoldDB" id="A0A075U614"/>
<dbReference type="STRING" id="759620.WS105_0684"/>
<dbReference type="SMART" id="SM00507">
    <property type="entry name" value="HNHc"/>
    <property type="match status" value="1"/>
</dbReference>
<reference evidence="7 8" key="1">
    <citation type="journal article" date="2014" name="Genome Announc.">
        <title>Complete Genome Sequences of Fish Pathogenic Weissella ceti Strains WS74 and WS105.</title>
        <authorList>
            <person name="Figueiredo H.C."/>
            <person name="Leal C.A."/>
            <person name="Dorella F.A."/>
            <person name="Carvalho A.F."/>
            <person name="Soares S.C."/>
            <person name="Pereira F.L."/>
            <person name="Azevedo V.A."/>
        </authorList>
    </citation>
    <scope>NUCLEOTIDE SEQUENCE [LARGE SCALE GENOMIC DNA]</scope>
    <source>
        <strain evidence="7 8">WS74</strain>
    </source>
</reference>
<dbReference type="RefSeq" id="WP_009765280.1">
    <property type="nucleotide sequence ID" value="NZ_CP009223.1"/>
</dbReference>
<evidence type="ECO:0000256" key="2">
    <source>
        <dbReference type="ARBA" id="ARBA00022801"/>
    </source>
</evidence>
<dbReference type="CDD" id="cd00085">
    <property type="entry name" value="HNHc"/>
    <property type="match status" value="1"/>
</dbReference>
<dbReference type="GO" id="GO:0008270">
    <property type="term" value="F:zinc ion binding"/>
    <property type="evidence" value="ECO:0007669"/>
    <property type="project" value="InterPro"/>
</dbReference>
<accession>A0A075U614</accession>
<keyword evidence="2" id="KW-0378">Hydrolase</keyword>
<protein>
    <recommendedName>
        <fullName evidence="4">Putative HNH nuclease YajD</fullName>
    </recommendedName>
</protein>
<feature type="region of interest" description="Disordered" evidence="5">
    <location>
        <begin position="73"/>
        <end position="95"/>
    </location>
</feature>
<dbReference type="PANTHER" id="PTHR41286:SF1">
    <property type="entry name" value="HNH NUCLEASE YAJD-RELATED"/>
    <property type="match status" value="1"/>
</dbReference>
<evidence type="ECO:0000313" key="7">
    <source>
        <dbReference type="EMBL" id="AIM62876.1"/>
    </source>
</evidence>
<comment type="similarity">
    <text evidence="3">Belongs to the HNH nuclease family.</text>
</comment>
<keyword evidence="7" id="KW-0255">Endonuclease</keyword>
<dbReference type="OrthoDB" id="9811997at2"/>
<dbReference type="GO" id="GO:0004519">
    <property type="term" value="F:endonuclease activity"/>
    <property type="evidence" value="ECO:0007669"/>
    <property type="project" value="UniProtKB-KW"/>
</dbReference>
<dbReference type="InterPro" id="IPR003615">
    <property type="entry name" value="HNH_nuc"/>
</dbReference>
<organism evidence="7 8">
    <name type="scientific">Weissella ceti</name>
    <dbReference type="NCBI Taxonomy" id="759620"/>
    <lineage>
        <taxon>Bacteria</taxon>
        <taxon>Bacillati</taxon>
        <taxon>Bacillota</taxon>
        <taxon>Bacilli</taxon>
        <taxon>Lactobacillales</taxon>
        <taxon>Lactobacillaceae</taxon>
        <taxon>Weissella</taxon>
    </lineage>
</organism>
<evidence type="ECO:0000256" key="5">
    <source>
        <dbReference type="SAM" id="MobiDB-lite"/>
    </source>
</evidence>
<dbReference type="GO" id="GO:0005829">
    <property type="term" value="C:cytosol"/>
    <property type="evidence" value="ECO:0007669"/>
    <property type="project" value="TreeGrafter"/>
</dbReference>
<gene>
    <name evidence="7" type="ORF">WS74_0624</name>
</gene>
<dbReference type="KEGG" id="wci:WS105_0684"/>
<dbReference type="EMBL" id="CP009223">
    <property type="protein sequence ID" value="AIM62876.1"/>
    <property type="molecule type" value="Genomic_DNA"/>
</dbReference>
<feature type="domain" description="HNH nuclease" evidence="6">
    <location>
        <begin position="18"/>
        <end position="74"/>
    </location>
</feature>